<accession>A0ACB8VIN2</accession>
<keyword evidence="2" id="KW-1185">Reference proteome</keyword>
<comment type="caution">
    <text evidence="1">The sequence shown here is derived from an EMBL/GenBank/DDBJ whole genome shotgun (WGS) entry which is preliminary data.</text>
</comment>
<dbReference type="Proteomes" id="UP000831701">
    <property type="component" value="Chromosome 21"/>
</dbReference>
<organism evidence="1 2">
    <name type="scientific">Scortum barcoo</name>
    <name type="common">barcoo grunter</name>
    <dbReference type="NCBI Taxonomy" id="214431"/>
    <lineage>
        <taxon>Eukaryota</taxon>
        <taxon>Metazoa</taxon>
        <taxon>Chordata</taxon>
        <taxon>Craniata</taxon>
        <taxon>Vertebrata</taxon>
        <taxon>Euteleostomi</taxon>
        <taxon>Actinopterygii</taxon>
        <taxon>Neopterygii</taxon>
        <taxon>Teleostei</taxon>
        <taxon>Neoteleostei</taxon>
        <taxon>Acanthomorphata</taxon>
        <taxon>Eupercaria</taxon>
        <taxon>Centrarchiformes</taxon>
        <taxon>Terapontoidei</taxon>
        <taxon>Terapontidae</taxon>
        <taxon>Scortum</taxon>
    </lineage>
</organism>
<dbReference type="EMBL" id="CM041551">
    <property type="protein sequence ID" value="KAI3355123.1"/>
    <property type="molecule type" value="Genomic_DNA"/>
</dbReference>
<sequence length="690" mass="73980">MSTSDAGELELRVVGGETATPLYGTARPTRTTAREQQDETFGEKFKHKNHHSDETATGQPRHPAAIRQGETREELILTADRLKKEEASHCDGSNIQTQKPVGPRYSSCLFLRLSRNLGLEDPELGLEKKIESCVHSTASLTEIQRAEAKNNSCQVNGQRSPLDTSIKVVSNSALSERIPAKKKEEVITVLHNELETTRDLSVTHSFSSGESGPHECNGLHIFSFGSQTNILASRHTSSSSQTPKFTNTVSSTPQSFERGYGSVSKPFHPKTAFSLSPPPNAVSKTNYSSESIASTSSSFTICSHPAATIALSPSLLTPPITSAIASSPTITISSILTPPATPIITSPNYSDLSSTKEGGAFSNIQERDPKKLRPCLEGKRVRRVTWGDSVDLQCSVPITAEKPEPSPASTSSPSPSPRSIKAPSIFSFLRSSSPSANASPLCSPSPKTSSIQVVKGGKYRSLSSDSADLASRGRESPKMNQFDFYTDNEAEYKPSNQFLSCRDPSPGRSPTSSAAYATQFRKSTPSPRSPFSPFSSLSPLSSFPSPDVTDDGVFYSPKLQRRRESPSPCEPAEGISLGGSRRSRASTGPPSVGPRQDKECSASSYADLKYGIEPGRSFSVSSVLSSRPSGPGRISTGSRFMSVGDLSESALTCGGAGKDLDPWSVTPGWSTEYDCQPTKDSRVPYFPSDP</sequence>
<feature type="non-terminal residue" evidence="1">
    <location>
        <position position="690"/>
    </location>
</feature>
<evidence type="ECO:0000313" key="1">
    <source>
        <dbReference type="EMBL" id="KAI3355123.1"/>
    </source>
</evidence>
<protein>
    <submittedName>
        <fullName evidence="1">Uncharacterized protein</fullName>
    </submittedName>
</protein>
<gene>
    <name evidence="1" type="ORF">L3Q82_017994</name>
</gene>
<reference evidence="1" key="1">
    <citation type="submission" date="2022-04" db="EMBL/GenBank/DDBJ databases">
        <title>Jade perch genome.</title>
        <authorList>
            <person name="Chao B."/>
        </authorList>
    </citation>
    <scope>NUCLEOTIDE SEQUENCE</scope>
    <source>
        <strain evidence="1">CB-2022</strain>
    </source>
</reference>
<evidence type="ECO:0000313" key="2">
    <source>
        <dbReference type="Proteomes" id="UP000831701"/>
    </source>
</evidence>
<name>A0ACB8VIN2_9TELE</name>
<proteinExistence type="predicted"/>